<dbReference type="PANTHER" id="PTHR31118:SF12">
    <property type="entry name" value="CYCLASE-LIKE PROTEIN 2"/>
    <property type="match status" value="1"/>
</dbReference>
<dbReference type="GO" id="GO:0019441">
    <property type="term" value="P:L-tryptophan catabolic process to kynurenine"/>
    <property type="evidence" value="ECO:0007669"/>
    <property type="project" value="InterPro"/>
</dbReference>
<comment type="pathway">
    <text evidence="11">Amino-acid degradation; L-tryptophan degradation via kynurenine pathway; L-kynurenine from L-tryptophan: step 2/2.</text>
</comment>
<dbReference type="InterPro" id="IPR037175">
    <property type="entry name" value="KFase_sf"/>
</dbReference>
<dbReference type="GO" id="GO:0046872">
    <property type="term" value="F:metal ion binding"/>
    <property type="evidence" value="ECO:0007669"/>
    <property type="project" value="UniProtKB-KW"/>
</dbReference>
<evidence type="ECO:0000256" key="10">
    <source>
        <dbReference type="ARBA" id="ARBA00048496"/>
    </source>
</evidence>
<gene>
    <name evidence="12" type="ORF">LX24_00684</name>
</gene>
<dbReference type="EMBL" id="VNHM01000003">
    <property type="protein sequence ID" value="TYO96874.1"/>
    <property type="molecule type" value="Genomic_DNA"/>
</dbReference>
<dbReference type="EC" id="3.5.1.9" evidence="4"/>
<dbReference type="Pfam" id="PF04199">
    <property type="entry name" value="Cyclase"/>
    <property type="match status" value="1"/>
</dbReference>
<evidence type="ECO:0000256" key="8">
    <source>
        <dbReference type="ARBA" id="ARBA00022833"/>
    </source>
</evidence>
<organism evidence="12 13">
    <name type="scientific">Desulfallas thermosapovorans DSM 6562</name>
    <dbReference type="NCBI Taxonomy" id="1121431"/>
    <lineage>
        <taxon>Bacteria</taxon>
        <taxon>Bacillati</taxon>
        <taxon>Bacillota</taxon>
        <taxon>Clostridia</taxon>
        <taxon>Eubacteriales</taxon>
        <taxon>Desulfallaceae</taxon>
        <taxon>Desulfallas</taxon>
    </lineage>
</organism>
<dbReference type="SUPFAM" id="SSF102198">
    <property type="entry name" value="Putative cyclase"/>
    <property type="match status" value="1"/>
</dbReference>
<dbReference type="RefSeq" id="WP_166510745.1">
    <property type="nucleotide sequence ID" value="NZ_VNHM01000003.1"/>
</dbReference>
<evidence type="ECO:0000313" key="12">
    <source>
        <dbReference type="EMBL" id="TYO96874.1"/>
    </source>
</evidence>
<keyword evidence="8" id="KW-0862">Zinc</keyword>
<dbReference type="InterPro" id="IPR007325">
    <property type="entry name" value="KFase/CYL"/>
</dbReference>
<reference evidence="12 13" key="1">
    <citation type="submission" date="2019-07" db="EMBL/GenBank/DDBJ databases">
        <title>Genomic Encyclopedia of Type Strains, Phase I: the one thousand microbial genomes (KMG-I) project.</title>
        <authorList>
            <person name="Kyrpides N."/>
        </authorList>
    </citation>
    <scope>NUCLEOTIDE SEQUENCE [LARGE SCALE GENOMIC DNA]</scope>
    <source>
        <strain evidence="12 13">DSM 6562</strain>
    </source>
</reference>
<dbReference type="FunFam" id="3.50.30.50:FF:000001">
    <property type="entry name" value="Kynurenine formamidase"/>
    <property type="match status" value="1"/>
</dbReference>
<evidence type="ECO:0000256" key="2">
    <source>
        <dbReference type="ARBA" id="ARBA00002204"/>
    </source>
</evidence>
<keyword evidence="6" id="KW-0479">Metal-binding</keyword>
<name>A0A5S4ZV46_9FIRM</name>
<evidence type="ECO:0000256" key="6">
    <source>
        <dbReference type="ARBA" id="ARBA00022723"/>
    </source>
</evidence>
<evidence type="ECO:0000256" key="5">
    <source>
        <dbReference type="ARBA" id="ARBA00014889"/>
    </source>
</evidence>
<dbReference type="Gene3D" id="3.50.30.50">
    <property type="entry name" value="Putative cyclase"/>
    <property type="match status" value="1"/>
</dbReference>
<evidence type="ECO:0000256" key="4">
    <source>
        <dbReference type="ARBA" id="ARBA00012930"/>
    </source>
</evidence>
<comment type="function">
    <text evidence="2">Catalyzes the hydrolysis of N-formyl-L-kynurenine to L-kynurenine, the second step in the kynurenine pathway of tryptophan degradation.</text>
</comment>
<evidence type="ECO:0000256" key="1">
    <source>
        <dbReference type="ARBA" id="ARBA00001947"/>
    </source>
</evidence>
<proteinExistence type="predicted"/>
<comment type="catalytic activity">
    <reaction evidence="10">
        <text>N-formyl-L-kynurenine + H2O = L-kynurenine + formate + H(+)</text>
        <dbReference type="Rhea" id="RHEA:13009"/>
        <dbReference type="ChEBI" id="CHEBI:15377"/>
        <dbReference type="ChEBI" id="CHEBI:15378"/>
        <dbReference type="ChEBI" id="CHEBI:15740"/>
        <dbReference type="ChEBI" id="CHEBI:57959"/>
        <dbReference type="ChEBI" id="CHEBI:58629"/>
        <dbReference type="EC" id="3.5.1.9"/>
    </reaction>
</comment>
<evidence type="ECO:0000256" key="11">
    <source>
        <dbReference type="ARBA" id="ARBA00060547"/>
    </source>
</evidence>
<evidence type="ECO:0000256" key="9">
    <source>
        <dbReference type="ARBA" id="ARBA00023079"/>
    </source>
</evidence>
<protein>
    <recommendedName>
        <fullName evidence="5">Kynurenine formamidase</fullName>
        <ecNumber evidence="4">3.5.1.9</ecNumber>
    </recommendedName>
</protein>
<evidence type="ECO:0000256" key="7">
    <source>
        <dbReference type="ARBA" id="ARBA00022801"/>
    </source>
</evidence>
<dbReference type="AlphaFoldDB" id="A0A5S4ZV46"/>
<keyword evidence="7" id="KW-0378">Hydrolase</keyword>
<evidence type="ECO:0000313" key="13">
    <source>
        <dbReference type="Proteomes" id="UP000323166"/>
    </source>
</evidence>
<keyword evidence="9" id="KW-0823">Tryptophan catabolism</keyword>
<keyword evidence="13" id="KW-1185">Reference proteome</keyword>
<dbReference type="PANTHER" id="PTHR31118">
    <property type="entry name" value="CYCLASE-LIKE PROTEIN 2"/>
    <property type="match status" value="1"/>
</dbReference>
<accession>A0A5S4ZV46</accession>
<evidence type="ECO:0000256" key="3">
    <source>
        <dbReference type="ARBA" id="ARBA00011738"/>
    </source>
</evidence>
<comment type="subunit">
    <text evidence="3">Homodimer.</text>
</comment>
<dbReference type="Proteomes" id="UP000323166">
    <property type="component" value="Unassembled WGS sequence"/>
</dbReference>
<sequence length="206" mass="22802">MKIYDISMTIYHDMPVYKNKDEKRPVLTCTSDFTTGNTYESRIQMDMHTGTHVDAPLHVLPGGATIEHIDLSKLITPCKVLDFTGLIEKIGAEDLAERDIKSGDFILLRTKNSYFDAFDFNFTYLDQSGAAYLKNKGITGVGIDALGIERSQPGHETHKILFEAGIVILEGLRLRDVAEGSYLLIAAPLKIRGVEGAPTRAVLIET</sequence>
<dbReference type="GO" id="GO:0004061">
    <property type="term" value="F:arylformamidase activity"/>
    <property type="evidence" value="ECO:0007669"/>
    <property type="project" value="UniProtKB-EC"/>
</dbReference>
<comment type="caution">
    <text evidence="12">The sequence shown here is derived from an EMBL/GenBank/DDBJ whole genome shotgun (WGS) entry which is preliminary data.</text>
</comment>
<comment type="cofactor">
    <cofactor evidence="1">
        <name>Zn(2+)</name>
        <dbReference type="ChEBI" id="CHEBI:29105"/>
    </cofactor>
</comment>